<evidence type="ECO:0000259" key="2">
    <source>
        <dbReference type="Pfam" id="PF13731"/>
    </source>
</evidence>
<keyword evidence="1" id="KW-0732">Signal</keyword>
<dbReference type="PATRIC" id="fig|1218508.4.peg.1279"/>
<dbReference type="EMBL" id="JXBZ01000009">
    <property type="protein sequence ID" value="KJY48240.1"/>
    <property type="molecule type" value="Genomic_DNA"/>
</dbReference>
<comment type="caution">
    <text evidence="3">The sequence shown here is derived from an EMBL/GenBank/DDBJ whole genome shotgun (WGS) entry which is preliminary data.</text>
</comment>
<evidence type="ECO:0000313" key="4">
    <source>
        <dbReference type="Proteomes" id="UP000033695"/>
    </source>
</evidence>
<proteinExistence type="predicted"/>
<organism evidence="3 4">
    <name type="scientific">Bombilactobacillus mellis</name>
    <dbReference type="NCBI Taxonomy" id="1218508"/>
    <lineage>
        <taxon>Bacteria</taxon>
        <taxon>Bacillati</taxon>
        <taxon>Bacillota</taxon>
        <taxon>Bacilli</taxon>
        <taxon>Lactobacillales</taxon>
        <taxon>Lactobacillaceae</taxon>
        <taxon>Bombilactobacillus</taxon>
    </lineage>
</organism>
<accession>A0A0F4KPA2</accession>
<dbReference type="RefSeq" id="WP_045923127.1">
    <property type="nucleotide sequence ID" value="NZ_JBHTHW010000005.1"/>
</dbReference>
<dbReference type="InterPro" id="IPR027994">
    <property type="entry name" value="WxL_dom"/>
</dbReference>
<evidence type="ECO:0000313" key="3">
    <source>
        <dbReference type="EMBL" id="KJY48240.1"/>
    </source>
</evidence>
<sequence>MSKQKLTQVVALGALTCSTFGLSTSVMAAAPSAALSGVDSSTIINSAAVSQNQNNTGSATGQSQAGIGFEDGDLWLISAPNFNFGTRIVQVDQFWKLVPNKSESSNSANKQDDYKDDSIVVGDFRSPRDNTGALIPAKSGWTLTAQVSDFKLKTPDHPYGDSDKPTIQPIDYMWFNSARLVHGNFKGPITEDAIKNKQFDLKAATNGYPGAPTNNIVGTDSDTKSISIVPEQPGTTIWSAQSKSIQGKSIWGLAFNSEKDVDLETPSLGSQLTGDYIAKLTWTLSTVPVT</sequence>
<name>A0A0F4KPA2_9LACO</name>
<dbReference type="HOGENOM" id="CLU_959055_0_0_9"/>
<dbReference type="STRING" id="1218508.JG29_12900"/>
<dbReference type="OrthoDB" id="2327088at2"/>
<keyword evidence="4" id="KW-1185">Reference proteome</keyword>
<protein>
    <recommendedName>
        <fullName evidence="2">WxL domain-containing protein</fullName>
    </recommendedName>
</protein>
<dbReference type="Proteomes" id="UP000033695">
    <property type="component" value="Unassembled WGS sequence"/>
</dbReference>
<dbReference type="AlphaFoldDB" id="A0A0F4KPA2"/>
<gene>
    <name evidence="3" type="ORF">JG29_12900</name>
</gene>
<feature type="domain" description="WxL" evidence="2">
    <location>
        <begin position="192"/>
        <end position="288"/>
    </location>
</feature>
<reference evidence="3 4" key="1">
    <citation type="submission" date="2014-12" db="EMBL/GenBank/DDBJ databases">
        <title>Comparative genomics of the lactic acid bacteria isolated from the honey bee gut.</title>
        <authorList>
            <person name="Ellegaard K.M."/>
            <person name="Tamarit D."/>
            <person name="Javelind E."/>
            <person name="Olofsson T."/>
            <person name="Andersson S.G."/>
            <person name="Vasquez A."/>
        </authorList>
    </citation>
    <scope>NUCLEOTIDE SEQUENCE [LARGE SCALE GENOMIC DNA]</scope>
    <source>
        <strain evidence="3 4">Hon2</strain>
    </source>
</reference>
<feature type="signal peptide" evidence="1">
    <location>
        <begin position="1"/>
        <end position="28"/>
    </location>
</feature>
<dbReference type="Pfam" id="PF13731">
    <property type="entry name" value="WxL"/>
    <property type="match status" value="1"/>
</dbReference>
<feature type="chain" id="PRO_5002471715" description="WxL domain-containing protein" evidence="1">
    <location>
        <begin position="29"/>
        <end position="290"/>
    </location>
</feature>
<evidence type="ECO:0000256" key="1">
    <source>
        <dbReference type="SAM" id="SignalP"/>
    </source>
</evidence>